<evidence type="ECO:0000256" key="4">
    <source>
        <dbReference type="ARBA" id="ARBA00023014"/>
    </source>
</evidence>
<dbReference type="PANTHER" id="PTHR43687:SF2">
    <property type="entry name" value="FERREDOXIN 3"/>
    <property type="match status" value="1"/>
</dbReference>
<name>A0A2V2N7L8_9EURY</name>
<accession>A0A2V2N7L8</accession>
<dbReference type="Gene3D" id="3.30.70.3270">
    <property type="match status" value="1"/>
</dbReference>
<dbReference type="GeneID" id="97608579"/>
<dbReference type="Pfam" id="PF12838">
    <property type="entry name" value="Fer4_7"/>
    <property type="match status" value="1"/>
</dbReference>
<keyword evidence="7" id="KW-1185">Reference proteome</keyword>
<dbReference type="InterPro" id="IPR050572">
    <property type="entry name" value="Fe-S_Ferredoxin"/>
</dbReference>
<dbReference type="SUPFAM" id="SSF54862">
    <property type="entry name" value="4Fe-4S ferredoxins"/>
    <property type="match status" value="1"/>
</dbReference>
<sequence>MRSILSYIQHMASVEWIKTFFFAKTAPLITPSHFRGFPHLTGKECTHCFQCMMICPAPGAIEVIRTEKPGEWKPVIHLGHCIRCGLCVEICPELVLDSGRVHTKNAQDGTYMQFQFHITVNPVTCMGCGICSVACPVNKEIDPQLAAKGTSTSDEVIMRVYKGINTVFHEEKCTGCKTCEEQCPNRSVMVARVLEPLQITEEP</sequence>
<dbReference type="EMBL" id="QGMZ01000026">
    <property type="protein sequence ID" value="PWR72498.1"/>
    <property type="molecule type" value="Genomic_DNA"/>
</dbReference>
<dbReference type="Proteomes" id="UP000245934">
    <property type="component" value="Unassembled WGS sequence"/>
</dbReference>
<evidence type="ECO:0000256" key="1">
    <source>
        <dbReference type="ARBA" id="ARBA00022485"/>
    </source>
</evidence>
<dbReference type="PANTHER" id="PTHR43687">
    <property type="entry name" value="ADENYLYLSULFATE REDUCTASE, BETA SUBUNIT"/>
    <property type="match status" value="1"/>
</dbReference>
<feature type="domain" description="4Fe-4S ferredoxin-type" evidence="5">
    <location>
        <begin position="116"/>
        <end position="146"/>
    </location>
</feature>
<gene>
    <name evidence="6" type="ORF">DLD82_12010</name>
</gene>
<dbReference type="GO" id="GO:0051539">
    <property type="term" value="F:4 iron, 4 sulfur cluster binding"/>
    <property type="evidence" value="ECO:0007669"/>
    <property type="project" value="UniProtKB-KW"/>
</dbReference>
<evidence type="ECO:0000313" key="6">
    <source>
        <dbReference type="EMBL" id="PWR72498.1"/>
    </source>
</evidence>
<dbReference type="PROSITE" id="PS51379">
    <property type="entry name" value="4FE4S_FER_2"/>
    <property type="match status" value="4"/>
</dbReference>
<comment type="caution">
    <text evidence="6">The sequence shown here is derived from an EMBL/GenBank/DDBJ whole genome shotgun (WGS) entry which is preliminary data.</text>
</comment>
<evidence type="ECO:0000256" key="2">
    <source>
        <dbReference type="ARBA" id="ARBA00022723"/>
    </source>
</evidence>
<keyword evidence="4" id="KW-0411">Iron-sulfur</keyword>
<organism evidence="6 7">
    <name type="scientific">Methanospirillum stamsii</name>
    <dbReference type="NCBI Taxonomy" id="1277351"/>
    <lineage>
        <taxon>Archaea</taxon>
        <taxon>Methanobacteriati</taxon>
        <taxon>Methanobacteriota</taxon>
        <taxon>Stenosarchaea group</taxon>
        <taxon>Methanomicrobia</taxon>
        <taxon>Methanomicrobiales</taxon>
        <taxon>Methanospirillaceae</taxon>
        <taxon>Methanospirillum</taxon>
    </lineage>
</organism>
<dbReference type="InterPro" id="IPR017900">
    <property type="entry name" value="4Fe4S_Fe_S_CS"/>
</dbReference>
<feature type="domain" description="4Fe-4S ferredoxin-type" evidence="5">
    <location>
        <begin position="72"/>
        <end position="101"/>
    </location>
</feature>
<proteinExistence type="predicted"/>
<dbReference type="Gene3D" id="3.30.70.20">
    <property type="match status" value="1"/>
</dbReference>
<evidence type="ECO:0000256" key="3">
    <source>
        <dbReference type="ARBA" id="ARBA00023004"/>
    </source>
</evidence>
<dbReference type="AlphaFoldDB" id="A0A2V2N7L8"/>
<protein>
    <submittedName>
        <fullName evidence="6">4Fe-4S ferredoxin</fullName>
    </submittedName>
</protein>
<keyword evidence="2" id="KW-0479">Metal-binding</keyword>
<feature type="domain" description="4Fe-4S ferredoxin-type" evidence="5">
    <location>
        <begin position="36"/>
        <end position="66"/>
    </location>
</feature>
<dbReference type="RefSeq" id="WP_109941409.1">
    <property type="nucleotide sequence ID" value="NZ_CP176366.1"/>
</dbReference>
<reference evidence="6 7" key="1">
    <citation type="submission" date="2018-05" db="EMBL/GenBank/DDBJ databases">
        <title>Draft genome of Methanospirillum stamsii Pt1.</title>
        <authorList>
            <person name="Dueholm M.S."/>
            <person name="Nielsen P.H."/>
            <person name="Bakmann L.F."/>
            <person name="Otzen D.E."/>
        </authorList>
    </citation>
    <scope>NUCLEOTIDE SEQUENCE [LARGE SCALE GENOMIC DNA]</scope>
    <source>
        <strain evidence="6 7">Pt1</strain>
    </source>
</reference>
<feature type="domain" description="4Fe-4S ferredoxin-type" evidence="5">
    <location>
        <begin position="164"/>
        <end position="193"/>
    </location>
</feature>
<keyword evidence="3" id="KW-0408">Iron</keyword>
<dbReference type="InterPro" id="IPR017896">
    <property type="entry name" value="4Fe4S_Fe-S-bd"/>
</dbReference>
<dbReference type="GO" id="GO:0046872">
    <property type="term" value="F:metal ion binding"/>
    <property type="evidence" value="ECO:0007669"/>
    <property type="project" value="UniProtKB-KW"/>
</dbReference>
<evidence type="ECO:0000313" key="7">
    <source>
        <dbReference type="Proteomes" id="UP000245934"/>
    </source>
</evidence>
<dbReference type="GO" id="GO:0016491">
    <property type="term" value="F:oxidoreductase activity"/>
    <property type="evidence" value="ECO:0007669"/>
    <property type="project" value="UniProtKB-ARBA"/>
</dbReference>
<dbReference type="Pfam" id="PF12800">
    <property type="entry name" value="Fer4_4"/>
    <property type="match status" value="1"/>
</dbReference>
<dbReference type="OrthoDB" id="23478at2157"/>
<keyword evidence="1" id="KW-0004">4Fe-4S</keyword>
<dbReference type="PROSITE" id="PS00198">
    <property type="entry name" value="4FE4S_FER_1"/>
    <property type="match status" value="2"/>
</dbReference>
<evidence type="ECO:0000259" key="5">
    <source>
        <dbReference type="PROSITE" id="PS51379"/>
    </source>
</evidence>
<dbReference type="Pfam" id="PF00037">
    <property type="entry name" value="Fer4"/>
    <property type="match status" value="1"/>
</dbReference>